<organism evidence="2 3">
    <name type="scientific">Hymenobacter lapidiphilus</name>
    <dbReference type="NCBI Taxonomy" id="2608003"/>
    <lineage>
        <taxon>Bacteria</taxon>
        <taxon>Pseudomonadati</taxon>
        <taxon>Bacteroidota</taxon>
        <taxon>Cytophagia</taxon>
        <taxon>Cytophagales</taxon>
        <taxon>Hymenobacteraceae</taxon>
        <taxon>Hymenobacter</taxon>
    </lineage>
</organism>
<evidence type="ECO:0000313" key="2">
    <source>
        <dbReference type="EMBL" id="NVO30412.1"/>
    </source>
</evidence>
<dbReference type="AlphaFoldDB" id="A0A7Y7PML7"/>
<dbReference type="EMBL" id="JABKAU010000005">
    <property type="protein sequence ID" value="NVO30412.1"/>
    <property type="molecule type" value="Genomic_DNA"/>
</dbReference>
<evidence type="ECO:0008006" key="4">
    <source>
        <dbReference type="Google" id="ProtNLM"/>
    </source>
</evidence>
<feature type="signal peptide" evidence="1">
    <location>
        <begin position="1"/>
        <end position="26"/>
    </location>
</feature>
<sequence>MRSYPTSARLLLAGSLLLALPGCLFNSDDSAPQEQLPPATQQGLNEGGCRIDGTVWKPAQVLFGPKKLYVSVDRRTDNTPGYRFSLSLVRRIDASYPNAVSDVDLYVPNLRGVGPIALNQSFTPGSGGPYPAHALFNSYTDPSNTSTHTVYYTGPSAPGQLTITRFDTVARVVSGTFEFVGRAATGQQISATEGRFDVGY</sequence>
<dbReference type="Proteomes" id="UP000565521">
    <property type="component" value="Unassembled WGS sequence"/>
</dbReference>
<accession>A0A7Y7PML7</accession>
<proteinExistence type="predicted"/>
<feature type="chain" id="PRO_5031375474" description="Lipoprotein" evidence="1">
    <location>
        <begin position="27"/>
        <end position="200"/>
    </location>
</feature>
<reference evidence="2 3" key="1">
    <citation type="submission" date="2020-05" db="EMBL/GenBank/DDBJ databases">
        <title>Hymenobacter terrestris sp. nov. and Hymenobacter lapidiphilus sp. nov., isolated from regoliths in Antarctica.</title>
        <authorList>
            <person name="Sedlacek I."/>
            <person name="Pantucek R."/>
            <person name="Zeman M."/>
            <person name="Holochova P."/>
            <person name="Kralova S."/>
            <person name="Stankova E."/>
            <person name="Sedo O."/>
            <person name="Micenkova L."/>
            <person name="Svec P."/>
            <person name="Gupta V."/>
            <person name="Sood U."/>
            <person name="Korpole U.S."/>
            <person name="Lal R."/>
        </authorList>
    </citation>
    <scope>NUCLEOTIDE SEQUENCE [LARGE SCALE GENOMIC DNA]</scope>
    <source>
        <strain evidence="2 3">P5342</strain>
    </source>
</reference>
<protein>
    <recommendedName>
        <fullName evidence="4">Lipoprotein</fullName>
    </recommendedName>
</protein>
<name>A0A7Y7PML7_9BACT</name>
<evidence type="ECO:0000313" key="3">
    <source>
        <dbReference type="Proteomes" id="UP000565521"/>
    </source>
</evidence>
<dbReference type="RefSeq" id="WP_176907115.1">
    <property type="nucleotide sequence ID" value="NZ_JABKAU010000005.1"/>
</dbReference>
<comment type="caution">
    <text evidence="2">The sequence shown here is derived from an EMBL/GenBank/DDBJ whole genome shotgun (WGS) entry which is preliminary data.</text>
</comment>
<evidence type="ECO:0000256" key="1">
    <source>
        <dbReference type="SAM" id="SignalP"/>
    </source>
</evidence>
<gene>
    <name evidence="2" type="ORF">HW554_04265</name>
</gene>
<keyword evidence="3" id="KW-1185">Reference proteome</keyword>
<keyword evidence="1" id="KW-0732">Signal</keyword>